<protein>
    <submittedName>
        <fullName evidence="2">Uncharacterized protein</fullName>
    </submittedName>
</protein>
<dbReference type="AlphaFoldDB" id="A0A8J3IEZ6"/>
<reference evidence="2" key="1">
    <citation type="submission" date="2020-10" db="EMBL/GenBank/DDBJ databases">
        <title>Taxonomic study of unclassified bacteria belonging to the class Ktedonobacteria.</title>
        <authorList>
            <person name="Yabe S."/>
            <person name="Wang C.M."/>
            <person name="Zheng Y."/>
            <person name="Sakai Y."/>
            <person name="Cavaletti L."/>
            <person name="Monciardini P."/>
            <person name="Donadio S."/>
        </authorList>
    </citation>
    <scope>NUCLEOTIDE SEQUENCE</scope>
    <source>
        <strain evidence="2">SOSP1-1</strain>
    </source>
</reference>
<gene>
    <name evidence="2" type="ORF">KSX_88820</name>
</gene>
<evidence type="ECO:0000313" key="2">
    <source>
        <dbReference type="EMBL" id="GHO50719.1"/>
    </source>
</evidence>
<organism evidence="2 3">
    <name type="scientific">Ktedonospora formicarum</name>
    <dbReference type="NCBI Taxonomy" id="2778364"/>
    <lineage>
        <taxon>Bacteria</taxon>
        <taxon>Bacillati</taxon>
        <taxon>Chloroflexota</taxon>
        <taxon>Ktedonobacteria</taxon>
        <taxon>Ktedonobacterales</taxon>
        <taxon>Ktedonobacteraceae</taxon>
        <taxon>Ktedonospora</taxon>
    </lineage>
</organism>
<sequence>MGTAPLTGERAQASLRGRPRGRLGTVGSGNGRERGRPRRFGSTQGAGAILKVNTSPMPQI</sequence>
<comment type="caution">
    <text evidence="2">The sequence shown here is derived from an EMBL/GenBank/DDBJ whole genome shotgun (WGS) entry which is preliminary data.</text>
</comment>
<proteinExistence type="predicted"/>
<evidence type="ECO:0000313" key="3">
    <source>
        <dbReference type="Proteomes" id="UP000612362"/>
    </source>
</evidence>
<feature type="region of interest" description="Disordered" evidence="1">
    <location>
        <begin position="1"/>
        <end position="60"/>
    </location>
</feature>
<evidence type="ECO:0000256" key="1">
    <source>
        <dbReference type="SAM" id="MobiDB-lite"/>
    </source>
</evidence>
<keyword evidence="3" id="KW-1185">Reference proteome</keyword>
<accession>A0A8J3IEZ6</accession>
<dbReference type="EMBL" id="BNJF01000009">
    <property type="protein sequence ID" value="GHO50719.1"/>
    <property type="molecule type" value="Genomic_DNA"/>
</dbReference>
<dbReference type="Proteomes" id="UP000612362">
    <property type="component" value="Unassembled WGS sequence"/>
</dbReference>
<name>A0A8J3IEZ6_9CHLR</name>